<evidence type="ECO:0000313" key="2">
    <source>
        <dbReference type="Proteomes" id="UP000319716"/>
    </source>
</evidence>
<gene>
    <name evidence="1" type="ORF">NBRC111894_2888</name>
</gene>
<accession>A0A4Y1ZEE3</accession>
<sequence length="41" mass="4828">MAKTLGYWFETGKNRISSYPVKKKKLDETDWIRLPRAVAND</sequence>
<protein>
    <submittedName>
        <fullName evidence="1">Uncharacterized protein</fullName>
    </submittedName>
</protein>
<dbReference type="AlphaFoldDB" id="A0A4Y1ZEE3"/>
<organism evidence="1 2">
    <name type="scientific">Sporolactobacillus inulinus</name>
    <dbReference type="NCBI Taxonomy" id="2078"/>
    <lineage>
        <taxon>Bacteria</taxon>
        <taxon>Bacillati</taxon>
        <taxon>Bacillota</taxon>
        <taxon>Bacilli</taxon>
        <taxon>Bacillales</taxon>
        <taxon>Sporolactobacillaceae</taxon>
        <taxon>Sporolactobacillus</taxon>
    </lineage>
</organism>
<proteinExistence type="predicted"/>
<comment type="caution">
    <text evidence="1">The sequence shown here is derived from an EMBL/GenBank/DDBJ whole genome shotgun (WGS) entry which is preliminary data.</text>
</comment>
<dbReference type="EMBL" id="BEXB01000024">
    <property type="protein sequence ID" value="GAY77334.1"/>
    <property type="molecule type" value="Genomic_DNA"/>
</dbReference>
<evidence type="ECO:0000313" key="1">
    <source>
        <dbReference type="EMBL" id="GAY77334.1"/>
    </source>
</evidence>
<reference evidence="1 2" key="1">
    <citation type="submission" date="2017-11" db="EMBL/GenBank/DDBJ databases">
        <title>Draft Genome Sequence of Sporolactobacillus inulinus NBRC 111894 Isolated from Koso, a Japanese Sugar-Vegetable Fermented Beverage.</title>
        <authorList>
            <person name="Chiou T.Y."/>
            <person name="Oshima K."/>
            <person name="Suda W."/>
            <person name="Hattori M."/>
            <person name="Takahashi T."/>
        </authorList>
    </citation>
    <scope>NUCLEOTIDE SEQUENCE [LARGE SCALE GENOMIC DNA]</scope>
    <source>
        <strain evidence="1 2">NBRC111894</strain>
    </source>
</reference>
<name>A0A4Y1ZEE3_9BACL</name>
<dbReference type="Proteomes" id="UP000319716">
    <property type="component" value="Unassembled WGS sequence"/>
</dbReference>